<dbReference type="EMBL" id="JABUFE010000010">
    <property type="protein sequence ID" value="NSX56111.1"/>
    <property type="molecule type" value="Genomic_DNA"/>
</dbReference>
<organism evidence="2 3">
    <name type="scientific">Parasulfitobacter algicola</name>
    <dbReference type="NCBI Taxonomy" id="2614809"/>
    <lineage>
        <taxon>Bacteria</taxon>
        <taxon>Pseudomonadati</taxon>
        <taxon>Pseudomonadota</taxon>
        <taxon>Alphaproteobacteria</taxon>
        <taxon>Rhodobacterales</taxon>
        <taxon>Roseobacteraceae</taxon>
        <taxon>Parasulfitobacter</taxon>
    </lineage>
</organism>
<keyword evidence="3" id="KW-1185">Reference proteome</keyword>
<proteinExistence type="predicted"/>
<dbReference type="RefSeq" id="WP_174139266.1">
    <property type="nucleotide sequence ID" value="NZ_JABUFE010000010.1"/>
</dbReference>
<feature type="region of interest" description="Disordered" evidence="1">
    <location>
        <begin position="163"/>
        <end position="182"/>
    </location>
</feature>
<dbReference type="Proteomes" id="UP000777935">
    <property type="component" value="Unassembled WGS sequence"/>
</dbReference>
<dbReference type="Gene3D" id="3.60.10.10">
    <property type="entry name" value="Endonuclease/exonuclease/phosphatase"/>
    <property type="match status" value="2"/>
</dbReference>
<sequence>MSIRLTTWNIAWFGQLLQGKTRTIPQRSKKVTSAAGKSLQELQRKQIAEEIRRMDPDILCIQEGPSTGNVDRLQSFCDDDLEGDWTVVTRDKRDKYLISGSQGIFFIIKTARMDELQPRFLSQAAWIEATEFESRSDLSVDGSGEHQRKWPIIHPLFKPKGVQSLAEPEEEDEDAPKLNDREHSHFRHPQVLVCDVDGRRVDFVGVHLKSKFGGNDYRAAGLARRKENKTPEDIALILRAEQTAVEARIKLSTETANIRYYIENRFRNEPEPAIFILGDMNDGVGKEVFERKYLFHDAISNLQGDVFFANRFLNHALFDYSQQNGENHRWTVTFFDVWDPARAPEILLDHIAFTQGVCSPNSLIETGLCVLPKAGRVEHEIHNAVNAVFDSEDDHTSDHRPVTLDIQTSADLVA</sequence>
<evidence type="ECO:0000313" key="2">
    <source>
        <dbReference type="EMBL" id="NSX56111.1"/>
    </source>
</evidence>
<protein>
    <recommendedName>
        <fullName evidence="4">Endonuclease/exonuclease/phosphatase</fullName>
    </recommendedName>
</protein>
<evidence type="ECO:0008006" key="4">
    <source>
        <dbReference type="Google" id="ProtNLM"/>
    </source>
</evidence>
<reference evidence="2 3" key="1">
    <citation type="submission" date="2020-06" db="EMBL/GenBank/DDBJ databases">
        <title>Sulfitobacter algicola sp. nov., isolated from green algae.</title>
        <authorList>
            <person name="Wang C."/>
        </authorList>
    </citation>
    <scope>NUCLEOTIDE SEQUENCE [LARGE SCALE GENOMIC DNA]</scope>
    <source>
        <strain evidence="2 3">1151</strain>
    </source>
</reference>
<evidence type="ECO:0000313" key="3">
    <source>
        <dbReference type="Proteomes" id="UP000777935"/>
    </source>
</evidence>
<gene>
    <name evidence="2" type="ORF">HRQ87_15055</name>
</gene>
<comment type="caution">
    <text evidence="2">The sequence shown here is derived from an EMBL/GenBank/DDBJ whole genome shotgun (WGS) entry which is preliminary data.</text>
</comment>
<evidence type="ECO:0000256" key="1">
    <source>
        <dbReference type="SAM" id="MobiDB-lite"/>
    </source>
</evidence>
<accession>A0ABX2IVT5</accession>
<dbReference type="InterPro" id="IPR036691">
    <property type="entry name" value="Endo/exonu/phosph_ase_sf"/>
</dbReference>
<dbReference type="SUPFAM" id="SSF56219">
    <property type="entry name" value="DNase I-like"/>
    <property type="match status" value="1"/>
</dbReference>
<name>A0ABX2IVT5_9RHOB</name>